<feature type="region of interest" description="Disordered" evidence="1">
    <location>
        <begin position="356"/>
        <end position="452"/>
    </location>
</feature>
<dbReference type="Proteomes" id="UP000284006">
    <property type="component" value="Unassembled WGS sequence"/>
</dbReference>
<evidence type="ECO:0008006" key="4">
    <source>
        <dbReference type="Google" id="ProtNLM"/>
    </source>
</evidence>
<reference evidence="2 3" key="1">
    <citation type="submission" date="2018-09" db="EMBL/GenBank/DDBJ databases">
        <authorList>
            <person name="Zhu H."/>
        </authorList>
    </citation>
    <scope>NUCLEOTIDE SEQUENCE [LARGE SCALE GENOMIC DNA]</scope>
    <source>
        <strain evidence="2 3">K1S02-61</strain>
    </source>
</reference>
<proteinExistence type="predicted"/>
<evidence type="ECO:0000256" key="1">
    <source>
        <dbReference type="SAM" id="MobiDB-lite"/>
    </source>
</evidence>
<protein>
    <recommendedName>
        <fullName evidence="4">ABC transporter substrate-binding protein</fullName>
    </recommendedName>
</protein>
<organism evidence="2 3">
    <name type="scientific">Massilia cavernae</name>
    <dbReference type="NCBI Taxonomy" id="2320864"/>
    <lineage>
        <taxon>Bacteria</taxon>
        <taxon>Pseudomonadati</taxon>
        <taxon>Pseudomonadota</taxon>
        <taxon>Betaproteobacteria</taxon>
        <taxon>Burkholderiales</taxon>
        <taxon>Oxalobacteraceae</taxon>
        <taxon>Telluria group</taxon>
        <taxon>Massilia</taxon>
    </lineage>
</organism>
<feature type="compositionally biased region" description="Basic residues" evidence="1">
    <location>
        <begin position="386"/>
        <end position="396"/>
    </location>
</feature>
<accession>A0A418XGM1</accession>
<keyword evidence="3" id="KW-1185">Reference proteome</keyword>
<feature type="compositionally biased region" description="Low complexity" evidence="1">
    <location>
        <begin position="440"/>
        <end position="452"/>
    </location>
</feature>
<feature type="compositionally biased region" description="Low complexity" evidence="1">
    <location>
        <begin position="400"/>
        <end position="410"/>
    </location>
</feature>
<comment type="caution">
    <text evidence="2">The sequence shown here is derived from an EMBL/GenBank/DDBJ whole genome shotgun (WGS) entry which is preliminary data.</text>
</comment>
<gene>
    <name evidence="2" type="ORF">D3872_18775</name>
</gene>
<dbReference type="EMBL" id="QYUP01000145">
    <property type="protein sequence ID" value="RJG11614.1"/>
    <property type="molecule type" value="Genomic_DNA"/>
</dbReference>
<evidence type="ECO:0000313" key="2">
    <source>
        <dbReference type="EMBL" id="RJG11614.1"/>
    </source>
</evidence>
<name>A0A418XGM1_9BURK</name>
<evidence type="ECO:0000313" key="3">
    <source>
        <dbReference type="Proteomes" id="UP000284006"/>
    </source>
</evidence>
<dbReference type="AlphaFoldDB" id="A0A418XGM1"/>
<sequence>MLLIALCSSARWGSCAAPAKVLVLVPGGATAPWTLQLGEALRGELLRKHAHAELHLEALQQPPVGTDAPLPHWLTEKYAGTAYDAIIPLFPDQLPIALALRDRLWPLAAVVAPELDPVHAAALAQVPRVTGLLKHDHVAGNLALMFALLPKTRHIAVISAGLDHDPIRRNWRAGLQPWLQRAGLIDLSGLEPEVLVRRVLQLPPDTALYFAAPATTRTSAVMTSYDMVRVLAPVTQAPIFADATTLVGAGAIGGWVSSPTTYARDVASQLNRLLDGVPPERIGFEPHSAPRLQFDWRALQRAGIASAALPAGSEVLFQPPGLWEAYRGVVLITALVLAIQSILIGALLLERRAASPPTLGRTGTVGPNRRGWRTVGGAGARNQPTARRHPQLRRDRRTAARFAPTFAPRIARTDRGHPRRQPACRSRAGPAARLDRQQRRPATAAGAQPTAA</sequence>